<dbReference type="EMBL" id="CP012333">
    <property type="protein sequence ID" value="AKV04519.1"/>
    <property type="molecule type" value="Genomic_DNA"/>
</dbReference>
<reference evidence="1 2" key="1">
    <citation type="submission" date="2015-08" db="EMBL/GenBank/DDBJ databases">
        <authorList>
            <person name="Babu N.S."/>
            <person name="Beckwith C.J."/>
            <person name="Beseler K.G."/>
            <person name="Brison A."/>
            <person name="Carone J.V."/>
            <person name="Caskin T.P."/>
            <person name="Diamond M."/>
            <person name="Durham M.E."/>
            <person name="Foxe J.M."/>
            <person name="Go M."/>
            <person name="Henderson B.A."/>
            <person name="Jones I.B."/>
            <person name="McGettigan J.A."/>
            <person name="Micheletti S.J."/>
            <person name="Nasrallah M.E."/>
            <person name="Ortiz D."/>
            <person name="Piller C.R."/>
            <person name="Privatt S.R."/>
            <person name="Schneider S.L."/>
            <person name="Sharp S."/>
            <person name="Smith T.C."/>
            <person name="Stanton J.D."/>
            <person name="Ullery H.E."/>
            <person name="Wilson R.J."/>
            <person name="Serrano M.G."/>
            <person name="Buck G."/>
            <person name="Lee V."/>
            <person name="Wang Y."/>
            <person name="Carvalho R."/>
            <person name="Voegtly L."/>
            <person name="Shi R."/>
            <person name="Duckworth R."/>
            <person name="Johnson A."/>
            <person name="Loviza R."/>
            <person name="Walstead R."/>
            <person name="Shah Z."/>
            <person name="Kiflezghi M."/>
            <person name="Wade K."/>
            <person name="Ball S.L."/>
            <person name="Bradley K.W."/>
            <person name="Asai D.J."/>
            <person name="Bowman C.A."/>
            <person name="Russell D.A."/>
            <person name="Pope W.H."/>
            <person name="Jacobs-Sera D."/>
            <person name="Hendrix R.W."/>
            <person name="Hatfull G.F."/>
        </authorList>
    </citation>
    <scope>NUCLEOTIDE SEQUENCE [LARGE SCALE GENOMIC DNA]</scope>
    <source>
        <strain evidence="1 2">DSM 27648</strain>
    </source>
</reference>
<accession>A0A0K1QFI1</accession>
<dbReference type="STRING" id="1391654.AKJ09_11182"/>
<dbReference type="KEGG" id="llu:AKJ09_11182"/>
<sequence>MQAIQWSHPAVAQLSDAARLIYACLIDGCSTTARETIDSVELVWRNRYRARERYAGAAEMRDALDEICLAVEELLAAGLLVLLDRSSINAGWVRRPWEELPN</sequence>
<dbReference type="AlphaFoldDB" id="A0A0K1QFI1"/>
<organism evidence="1 2">
    <name type="scientific">Labilithrix luteola</name>
    <dbReference type="NCBI Taxonomy" id="1391654"/>
    <lineage>
        <taxon>Bacteria</taxon>
        <taxon>Pseudomonadati</taxon>
        <taxon>Myxococcota</taxon>
        <taxon>Polyangia</taxon>
        <taxon>Polyangiales</taxon>
        <taxon>Labilitrichaceae</taxon>
        <taxon>Labilithrix</taxon>
    </lineage>
</organism>
<evidence type="ECO:0000313" key="1">
    <source>
        <dbReference type="EMBL" id="AKV04519.1"/>
    </source>
</evidence>
<gene>
    <name evidence="1" type="ORF">AKJ09_11182</name>
</gene>
<evidence type="ECO:0000313" key="2">
    <source>
        <dbReference type="Proteomes" id="UP000064967"/>
    </source>
</evidence>
<proteinExistence type="predicted"/>
<protein>
    <submittedName>
        <fullName evidence="1">Uncharacterized protein</fullName>
    </submittedName>
</protein>
<name>A0A0K1QFI1_9BACT</name>
<keyword evidence="2" id="KW-1185">Reference proteome</keyword>
<dbReference type="Proteomes" id="UP000064967">
    <property type="component" value="Chromosome"/>
</dbReference>